<gene>
    <name evidence="4" type="primary">C2CD6</name>
</gene>
<feature type="region of interest" description="Disordered" evidence="1">
    <location>
        <begin position="793"/>
        <end position="820"/>
    </location>
</feature>
<reference evidence="4" key="1">
    <citation type="submission" date="2025-08" db="UniProtKB">
        <authorList>
            <consortium name="RefSeq"/>
        </authorList>
    </citation>
    <scope>IDENTIFICATION</scope>
</reference>
<dbReference type="CTD" id="151254"/>
<evidence type="ECO:0000256" key="1">
    <source>
        <dbReference type="SAM" id="MobiDB-lite"/>
    </source>
</evidence>
<dbReference type="InterPro" id="IPR031462">
    <property type="entry name" value="CTSRT"/>
</dbReference>
<evidence type="ECO:0000313" key="3">
    <source>
        <dbReference type="Proteomes" id="UP000694850"/>
    </source>
</evidence>
<dbReference type="RefSeq" id="XP_007934248.1">
    <property type="nucleotide sequence ID" value="XM_007936057.1"/>
</dbReference>
<dbReference type="PANTHER" id="PTHR21665:SF2">
    <property type="entry name" value="CATION CHANNEL SPERM-ASSOCIATED TARGETING SUBUNIT TAU"/>
    <property type="match status" value="1"/>
</dbReference>
<feature type="compositionally biased region" description="Basic and acidic residues" evidence="1">
    <location>
        <begin position="41"/>
        <end position="58"/>
    </location>
</feature>
<sequence>MELPEDAQRASTSADNRNVRLHSLVTAPTFQRSPYATPESMHSRGLEFSSRHPQEHGKMMPPRDQANVGPVHRLLNMLKKTLKGSENKETEVLPEMPTLVPFGDVVGCLAIHVKNCRHFAPQISLKSYYTNIFIRITVNNVVKCTKMCALLSKSSEKHVIKFDEVKYFSVQVPRRQEDVRNNVYLELMEYEIAQKYPLLLGSVQVHLYEIIQKGCFTEEFKVFNKNTFICRMEIEFMFSYGNFGFGFSHQLKPLQKIIEPSMFMNVAPPPERTDPVSNVIVPQPVEYPAFLSPDLNVTVGKPSKSNQPSVVRLEKLQQPPRERLEKMKKEYRNLSTWVEKSSYLEDLLMPVLEHETKRSSKILKSLGNDQLEEKTETSDGPLIDDDVKTTPKKPLENDKTLPNLILPTLKLSYEDSSDAFPPESDESEKQLYLLHTDSSLSIPSTTEENKIPPSDEYEYYSQEEKLKTRYSSLIKTDSSLSENMYDAFRTRYEYENFPQYSVLMQVKSYGQKNTNKKGKTTFNIKNNLDPLLRSISNNMSVRKVKDQDKSKCRNILSAEVIEHEDQDPPYPAHFNPAGPADEIWARGPEIITIKPLDAQLQGGLPNVSLSSSEGESSVTTNVDTCSLSKSLDLTSQIENLKQSMAFKSTLSKNLQDLLDQLFSKPEAPMGIEARKKSRRSPLLSVPDKPSSSLEDKVFGKIQDLKSCLPEKDILNSKSLLSQITKEMPTDSLSEGESGESTEVEREHISTKDLEAGIQDHVIKQIFTTVISSELEKEVKELCERKLNVHDQLPPAGERSLLPHNGACCEKKDGDSELSQSKSAINQKMQVFPVDTLLGSELIKVIELDKGHQESSLLDSEEGSPEEKPNYSTKEYSEIKIKTEPPSEHRLPSIPKETSCILNTIEFTEEGQNIPLQDSKSHSIPDTKTDLPRNGQRFYKEENELNTTLDILSNSLIEKLNESDKVILKSFLKHIFYVFFKYHQSERRRQPERELQRLIQYSFTDDTEGLEKIRENVGKADILDRKPILNPKLRIFLEELSESEIKHLKSELSKHIQHYLVERLSESGHITKEDLPKIYQNLCLMNEKSEPRRQNVFQEKYSEAVKEIISFISNFHNNFIGKHLEIKLSSFLSEILKNYFLENFSEIKLFEEPESASILPNASSLRTENASMSLHDSGHDSSRGSFGRRLEINTPYPLNKSPQNYPLAPSENELSNLKSDLGKHLQGLFIEKLSKSRLITKKQLEDINQCINLINSSSTPLKCMKTDLSFRNESKFMEEDSEKQNKYSKTTQKTNLQKMTLDRPLETELIRKKEKELFPLLNMKENLSLIREQKNYSVEGAKTTNLIKVTPSSNKNIQVIPLSKPSEKLTNVMVKNQGKEHDFPQFPVAENSVFKAETQDPWSWGYKSEIIQSNACFERTLKMKSIEKKEHLNIYKLTVQDRSEAGLSPYPRVPSCKIPDEDEESSSTFTFPSRQSHTLTHVNSEDGETFKVGDHYCQRLKGKNNNNKKQYSVTFAEYKKEMQTPYKKKTEIFSENCASVPESHSFKCSVLEIEKSLKPSLLPELFKAETLKPKVRKERDHVNKQKKPLGKIVTMLPTTLPPTRIHLRKSIPRTLIHWTARTTVHDCSDRFEDIPMASFKNLEKTKSRARLLGKSPDDNHHKSKYSARPYTAPEVIKRRKSHNGKCKSHRLVSAGLVHVNDTISNYEMHKTHQEMHLKENIEKCSLIYDIIQILNISK</sequence>
<dbReference type="InterPro" id="IPR048363">
    <property type="entry name" value="CTSRT_C2"/>
</dbReference>
<accession>A0A8B6ZEZ2</accession>
<keyword evidence="3" id="KW-1185">Reference proteome</keyword>
<feature type="region of interest" description="Disordered" evidence="1">
    <location>
        <begin position="370"/>
        <end position="400"/>
    </location>
</feature>
<feature type="region of interest" description="Disordered" evidence="1">
    <location>
        <begin position="1"/>
        <end position="67"/>
    </location>
</feature>
<feature type="region of interest" description="Disordered" evidence="1">
    <location>
        <begin position="914"/>
        <end position="933"/>
    </location>
</feature>
<feature type="domain" description="Cation channel sperm-associated targeting subunit tau C2" evidence="2">
    <location>
        <begin position="99"/>
        <end position="241"/>
    </location>
</feature>
<evidence type="ECO:0000313" key="4">
    <source>
        <dbReference type="RefSeq" id="XP_007934248.1"/>
    </source>
</evidence>
<feature type="compositionally biased region" description="Basic and acidic residues" evidence="1">
    <location>
        <begin position="385"/>
        <end position="399"/>
    </location>
</feature>
<feature type="compositionally biased region" description="Basic and acidic residues" evidence="1">
    <location>
        <begin position="918"/>
        <end position="930"/>
    </location>
</feature>
<name>A0A8B6ZEZ2_ORYAF</name>
<evidence type="ECO:0000259" key="2">
    <source>
        <dbReference type="Pfam" id="PF15729"/>
    </source>
</evidence>
<feature type="compositionally biased region" description="Basic and acidic residues" evidence="1">
    <location>
        <begin position="864"/>
        <end position="874"/>
    </location>
</feature>
<organism evidence="3 4">
    <name type="scientific">Orycteropus afer afer</name>
    <dbReference type="NCBI Taxonomy" id="1230840"/>
    <lineage>
        <taxon>Eukaryota</taxon>
        <taxon>Metazoa</taxon>
        <taxon>Chordata</taxon>
        <taxon>Craniata</taxon>
        <taxon>Vertebrata</taxon>
        <taxon>Euteleostomi</taxon>
        <taxon>Mammalia</taxon>
        <taxon>Eutheria</taxon>
        <taxon>Afrotheria</taxon>
        <taxon>Tubulidentata</taxon>
        <taxon>Orycteropodidae</taxon>
        <taxon>Orycteropus</taxon>
    </lineage>
</organism>
<protein>
    <submittedName>
        <fullName evidence="4">C2 calcium-dependent domain-containing protein 6</fullName>
    </submittedName>
</protein>
<dbReference type="GeneID" id="103192965"/>
<proteinExistence type="predicted"/>
<feature type="region of interest" description="Disordered" evidence="1">
    <location>
        <begin position="852"/>
        <end position="874"/>
    </location>
</feature>
<dbReference type="Pfam" id="PF15729">
    <property type="entry name" value="CTSRT"/>
    <property type="match status" value="1"/>
</dbReference>
<dbReference type="OrthoDB" id="2144823at2759"/>
<feature type="region of interest" description="Disordered" evidence="1">
    <location>
        <begin position="1650"/>
        <end position="1671"/>
    </location>
</feature>
<dbReference type="PANTHER" id="PTHR21665">
    <property type="entry name" value="CATION CHANNEL SPERM-ASSOCIATED TARGETING SUBUNIT TAU"/>
    <property type="match status" value="1"/>
</dbReference>
<dbReference type="Proteomes" id="UP000694850">
    <property type="component" value="Unplaced"/>
</dbReference>
<feature type="region of interest" description="Disordered" evidence="1">
    <location>
        <begin position="671"/>
        <end position="690"/>
    </location>
</feature>